<reference evidence="1" key="1">
    <citation type="submission" date="2014-12" db="EMBL/GenBank/DDBJ databases">
        <title>Insight into the proteome of Arion vulgaris.</title>
        <authorList>
            <person name="Aradska J."/>
            <person name="Bulat T."/>
            <person name="Smidak R."/>
            <person name="Sarate P."/>
            <person name="Gangsoo J."/>
            <person name="Sialana F."/>
            <person name="Bilban M."/>
            <person name="Lubec G."/>
        </authorList>
    </citation>
    <scope>NUCLEOTIDE SEQUENCE</scope>
    <source>
        <tissue evidence="1">Skin</tissue>
    </source>
</reference>
<evidence type="ECO:0000313" key="1">
    <source>
        <dbReference type="EMBL" id="CEK63423.1"/>
    </source>
</evidence>
<protein>
    <submittedName>
        <fullName evidence="1">Uncharacterized protein</fullName>
    </submittedName>
</protein>
<dbReference type="AlphaFoldDB" id="A0A0B6Z4G3"/>
<gene>
    <name evidence="1" type="primary">ORF48259</name>
</gene>
<dbReference type="EMBL" id="HACG01016558">
    <property type="protein sequence ID" value="CEK63423.1"/>
    <property type="molecule type" value="Transcribed_RNA"/>
</dbReference>
<name>A0A0B6Z4G3_9EUPU</name>
<organism evidence="1">
    <name type="scientific">Arion vulgaris</name>
    <dbReference type="NCBI Taxonomy" id="1028688"/>
    <lineage>
        <taxon>Eukaryota</taxon>
        <taxon>Metazoa</taxon>
        <taxon>Spiralia</taxon>
        <taxon>Lophotrochozoa</taxon>
        <taxon>Mollusca</taxon>
        <taxon>Gastropoda</taxon>
        <taxon>Heterobranchia</taxon>
        <taxon>Euthyneura</taxon>
        <taxon>Panpulmonata</taxon>
        <taxon>Eupulmonata</taxon>
        <taxon>Stylommatophora</taxon>
        <taxon>Helicina</taxon>
        <taxon>Arionoidea</taxon>
        <taxon>Arionidae</taxon>
        <taxon>Arion</taxon>
    </lineage>
</organism>
<accession>A0A0B6Z4G3</accession>
<proteinExistence type="predicted"/>
<sequence length="60" mass="6645">MKVGYLTELKGDTNQHMVHGMLVVSLQVMEVLSILEQVTVDMSNSSSLRDMLFPMAKSSS</sequence>